<dbReference type="AlphaFoldDB" id="A0ABD1WPJ8"/>
<dbReference type="Gene3D" id="1.10.8.430">
    <property type="entry name" value="Helical domain of apoptotic protease-activating factors"/>
    <property type="match status" value="1"/>
</dbReference>
<sequence length="766" mass="87301">MDELFTGPEGFIRIVVEYISYVSSPRGHVIDILRRLESLPKLRSLEDNDKIRNFFQELVSLGQELRAFFTIPNQQIISYIGPTPNPYQVFAAFINFLLLMVEAILNQVQEDFVACVKGSMQNLRTELGFLITFLGDTAMHLQPTKNILIDMAAVVNEVGSFFYSFFLAIIVFILILEETTYYSMTDIEVVVNEVRSLLHSDFFAFLGNIRLQTTEQMKETKNALTDIQPLVLEVGSFLDFFIFTGNDQVPENGVLDLALSDLLLKFELLKAKINKHCFTVSKMPSDMAPNTAVVSLFIFDSVLDDLMDLINNKSERIVGVDDQIVTLHEELKLLGSTLTDISVHEELLIRSRDIAYEVEYVINSFPPIWYLTLRLPQLIEKIQLTRMSIQKIKNKLDVAGVPEVPKYPVGQVLSQSKEPPIKEDIVVGFDNVAIEIADQLVRGTEKLQIISIFGMPGLGKTTLANKVYNSPSVVNHFYACARCVVSKRYNKKDILIAILSSLKNLKKEKFVNMDDESLAEDLYKSLKGRRYIIVIDDVWDTKLWDDLKRYFPDDGIGSRILFTTRNKEVGLKASPNSVPHALPFLSEVECWELLQRKVFQDEDCPHKFLDIGKQIAKNCHGLPLAVVVIAGVLANMDKKEHSWEKVARNLRSHISKIQILELSYKHLPMHLKPCFLYFGAFEEGTEIPVRNLIWLWVAEGFIKKEEHKMLEDVALEYLTKLIDRSLVLVAKRGSNGGVKTCKIHDLLHEMCSRIAEENNFLKVVKL</sequence>
<dbReference type="InterPro" id="IPR038005">
    <property type="entry name" value="RX-like_CC"/>
</dbReference>
<keyword evidence="9" id="KW-0472">Membrane</keyword>
<reference evidence="13" key="1">
    <citation type="submission" date="2024-07" db="EMBL/GenBank/DDBJ databases">
        <title>Two chromosome-level genome assemblies of Korean endemic species Abeliophyllum distichum and Forsythia ovata (Oleaceae).</title>
        <authorList>
            <person name="Jang H."/>
        </authorList>
    </citation>
    <scope>NUCLEOTIDE SEQUENCE [LARGE SCALE GENOMIC DNA]</scope>
</reference>
<evidence type="ECO:0000256" key="6">
    <source>
        <dbReference type="ARBA" id="ARBA00022741"/>
    </source>
</evidence>
<dbReference type="Pfam" id="PF00931">
    <property type="entry name" value="NB-ARC"/>
    <property type="match status" value="1"/>
</dbReference>
<keyword evidence="6" id="KW-0547">Nucleotide-binding</keyword>
<keyword evidence="5" id="KW-0677">Repeat</keyword>
<evidence type="ECO:0000256" key="8">
    <source>
        <dbReference type="ARBA" id="ARBA00022840"/>
    </source>
</evidence>
<dbReference type="GO" id="GO:0051607">
    <property type="term" value="P:defense response to virus"/>
    <property type="evidence" value="ECO:0007669"/>
    <property type="project" value="UniProtKB-ARBA"/>
</dbReference>
<evidence type="ECO:0000259" key="10">
    <source>
        <dbReference type="Pfam" id="PF00931"/>
    </source>
</evidence>
<evidence type="ECO:0000256" key="9">
    <source>
        <dbReference type="SAM" id="Phobius"/>
    </source>
</evidence>
<dbReference type="InterPro" id="IPR042197">
    <property type="entry name" value="Apaf_helical"/>
</dbReference>
<dbReference type="SUPFAM" id="SSF52540">
    <property type="entry name" value="P-loop containing nucleoside triphosphate hydrolases"/>
    <property type="match status" value="1"/>
</dbReference>
<keyword evidence="3" id="KW-0963">Cytoplasm</keyword>
<keyword evidence="13" id="KW-1185">Reference proteome</keyword>
<dbReference type="Gene3D" id="1.10.10.10">
    <property type="entry name" value="Winged helix-like DNA-binding domain superfamily/Winged helix DNA-binding domain"/>
    <property type="match status" value="1"/>
</dbReference>
<feature type="domain" description="Disease resistance protein winged helix" evidence="11">
    <location>
        <begin position="681"/>
        <end position="750"/>
    </location>
</feature>
<proteinExistence type="inferred from homology"/>
<evidence type="ECO:0000256" key="5">
    <source>
        <dbReference type="ARBA" id="ARBA00022737"/>
    </source>
</evidence>
<keyword evidence="9" id="KW-1133">Transmembrane helix</keyword>
<gene>
    <name evidence="12" type="ORF">Fot_05218</name>
</gene>
<evidence type="ECO:0000256" key="2">
    <source>
        <dbReference type="ARBA" id="ARBA00008894"/>
    </source>
</evidence>
<evidence type="ECO:0000256" key="3">
    <source>
        <dbReference type="ARBA" id="ARBA00022490"/>
    </source>
</evidence>
<dbReference type="InterPro" id="IPR036388">
    <property type="entry name" value="WH-like_DNA-bd_sf"/>
</dbReference>
<comment type="similarity">
    <text evidence="2">Belongs to the disease resistance NB-LRR family.</text>
</comment>
<keyword evidence="7" id="KW-0611">Plant defense</keyword>
<dbReference type="GO" id="GO:0005524">
    <property type="term" value="F:ATP binding"/>
    <property type="evidence" value="ECO:0007669"/>
    <property type="project" value="UniProtKB-KW"/>
</dbReference>
<dbReference type="Pfam" id="PF23559">
    <property type="entry name" value="WHD_DRP"/>
    <property type="match status" value="1"/>
</dbReference>
<accession>A0ABD1WPJ8</accession>
<evidence type="ECO:0000259" key="11">
    <source>
        <dbReference type="Pfam" id="PF23559"/>
    </source>
</evidence>
<feature type="domain" description="NB-ARC" evidence="10">
    <location>
        <begin position="435"/>
        <end position="603"/>
    </location>
</feature>
<dbReference type="FunFam" id="1.10.10.10:FF:000322">
    <property type="entry name" value="Probable disease resistance protein At1g63360"/>
    <property type="match status" value="1"/>
</dbReference>
<evidence type="ECO:0000256" key="7">
    <source>
        <dbReference type="ARBA" id="ARBA00022821"/>
    </source>
</evidence>
<feature type="transmembrane region" description="Helical" evidence="9">
    <location>
        <begin position="154"/>
        <end position="176"/>
    </location>
</feature>
<dbReference type="GO" id="GO:0005737">
    <property type="term" value="C:cytoplasm"/>
    <property type="evidence" value="ECO:0007669"/>
    <property type="project" value="UniProtKB-SubCell"/>
</dbReference>
<dbReference type="InterPro" id="IPR058922">
    <property type="entry name" value="WHD_DRP"/>
</dbReference>
<dbReference type="FunFam" id="3.40.50.300:FF:001091">
    <property type="entry name" value="Probable disease resistance protein At1g61300"/>
    <property type="match status" value="1"/>
</dbReference>
<keyword evidence="9" id="KW-0812">Transmembrane</keyword>
<protein>
    <submittedName>
        <fullName evidence="12">Late blight resistance protein-like protein R1A-3</fullName>
    </submittedName>
</protein>
<dbReference type="PANTHER" id="PTHR23155">
    <property type="entry name" value="DISEASE RESISTANCE PROTEIN RP"/>
    <property type="match status" value="1"/>
</dbReference>
<dbReference type="CDD" id="cd14798">
    <property type="entry name" value="RX-CC_like"/>
    <property type="match status" value="1"/>
</dbReference>
<organism evidence="12 13">
    <name type="scientific">Forsythia ovata</name>
    <dbReference type="NCBI Taxonomy" id="205694"/>
    <lineage>
        <taxon>Eukaryota</taxon>
        <taxon>Viridiplantae</taxon>
        <taxon>Streptophyta</taxon>
        <taxon>Embryophyta</taxon>
        <taxon>Tracheophyta</taxon>
        <taxon>Spermatophyta</taxon>
        <taxon>Magnoliopsida</taxon>
        <taxon>eudicotyledons</taxon>
        <taxon>Gunneridae</taxon>
        <taxon>Pentapetalae</taxon>
        <taxon>asterids</taxon>
        <taxon>lamiids</taxon>
        <taxon>Lamiales</taxon>
        <taxon>Oleaceae</taxon>
        <taxon>Forsythieae</taxon>
        <taxon>Forsythia</taxon>
    </lineage>
</organism>
<dbReference type="PRINTS" id="PR00364">
    <property type="entry name" value="DISEASERSIST"/>
</dbReference>
<evidence type="ECO:0000313" key="13">
    <source>
        <dbReference type="Proteomes" id="UP001604277"/>
    </source>
</evidence>
<keyword evidence="4" id="KW-0433">Leucine-rich repeat</keyword>
<comment type="caution">
    <text evidence="12">The sequence shown here is derived from an EMBL/GenBank/DDBJ whole genome shotgun (WGS) entry which is preliminary data.</text>
</comment>
<evidence type="ECO:0000256" key="1">
    <source>
        <dbReference type="ARBA" id="ARBA00004496"/>
    </source>
</evidence>
<comment type="subcellular location">
    <subcellularLocation>
        <location evidence="1">Cytoplasm</location>
    </subcellularLocation>
</comment>
<dbReference type="Gene3D" id="3.40.50.300">
    <property type="entry name" value="P-loop containing nucleotide triphosphate hydrolases"/>
    <property type="match status" value="1"/>
</dbReference>
<dbReference type="InterPro" id="IPR044974">
    <property type="entry name" value="Disease_R_plants"/>
</dbReference>
<dbReference type="PANTHER" id="PTHR23155:SF1152">
    <property type="entry name" value="AAA+ ATPASE DOMAIN-CONTAINING PROTEIN"/>
    <property type="match status" value="1"/>
</dbReference>
<dbReference type="InterPro" id="IPR002182">
    <property type="entry name" value="NB-ARC"/>
</dbReference>
<dbReference type="Proteomes" id="UP001604277">
    <property type="component" value="Unassembled WGS sequence"/>
</dbReference>
<evidence type="ECO:0000313" key="12">
    <source>
        <dbReference type="EMBL" id="KAL2551599.1"/>
    </source>
</evidence>
<dbReference type="EMBL" id="JBFOLJ010000002">
    <property type="protein sequence ID" value="KAL2551599.1"/>
    <property type="molecule type" value="Genomic_DNA"/>
</dbReference>
<dbReference type="InterPro" id="IPR027417">
    <property type="entry name" value="P-loop_NTPase"/>
</dbReference>
<name>A0ABD1WPJ8_9LAMI</name>
<keyword evidence="8" id="KW-0067">ATP-binding</keyword>
<evidence type="ECO:0000256" key="4">
    <source>
        <dbReference type="ARBA" id="ARBA00022614"/>
    </source>
</evidence>